<organism evidence="2 3">
    <name type="scientific">Bacillus anthracis</name>
    <name type="common">anthrax bacterium</name>
    <dbReference type="NCBI Taxonomy" id="1392"/>
    <lineage>
        <taxon>Bacteria</taxon>
        <taxon>Bacillati</taxon>
        <taxon>Bacillota</taxon>
        <taxon>Bacilli</taxon>
        <taxon>Bacillales</taxon>
        <taxon>Bacillaceae</taxon>
        <taxon>Bacillus</taxon>
        <taxon>Bacillus cereus group</taxon>
    </lineage>
</organism>
<accession>E9RDW0</accession>
<dbReference type="KEGG" id="bar:GBAA_5340"/>
<keyword evidence="1" id="KW-0175">Coiled coil</keyword>
<accession>Q81XA1</accession>
<dbReference type="KEGG" id="banh:HYU01_26105"/>
<evidence type="ECO:0000313" key="2">
    <source>
        <dbReference type="EMBL" id="AAT34474.1"/>
    </source>
</evidence>
<reference evidence="2 3" key="1">
    <citation type="journal article" date="2009" name="J. Bacteriol.">
        <title>The complete genome sequence of Bacillus anthracis Ames 'Ancestor'.</title>
        <authorList>
            <person name="Ravel J."/>
            <person name="Jiang L."/>
            <person name="Stanley S.T."/>
            <person name="Wilson M.R."/>
            <person name="Decker R.S."/>
            <person name="Read T.D."/>
            <person name="Worsham P."/>
            <person name="Keim P.S."/>
            <person name="Salzberg S.L."/>
            <person name="Fraser-Liggett C.M."/>
            <person name="Rasko D.A."/>
        </authorList>
    </citation>
    <scope>NUCLEOTIDE SEQUENCE [LARGE SCALE GENOMIC DNA]</scope>
    <source>
        <strain evidence="3">Ames ancestor</strain>
    </source>
</reference>
<gene>
    <name evidence="2" type="ordered locus">GBAA_5340</name>
</gene>
<name>A0A6L7HA38_BACAN</name>
<accession>E9RDV9</accession>
<dbReference type="RefSeq" id="WP_000711928.1">
    <property type="nucleotide sequence ID" value="NZ_AP014833.1"/>
</dbReference>
<evidence type="ECO:0000256" key="1">
    <source>
        <dbReference type="SAM" id="Coils"/>
    </source>
</evidence>
<dbReference type="GeneID" id="45024947"/>
<protein>
    <submittedName>
        <fullName evidence="2">Conserved domain protein</fullName>
    </submittedName>
</protein>
<evidence type="ECO:0000313" key="3">
    <source>
        <dbReference type="Proteomes" id="UP000000594"/>
    </source>
</evidence>
<dbReference type="Proteomes" id="UP000000594">
    <property type="component" value="Chromosome"/>
</dbReference>
<accession>A0A0F7RAY5</accession>
<accession>A0A6L7HA38</accession>
<feature type="coiled-coil region" evidence="1">
    <location>
        <begin position="16"/>
        <end position="43"/>
    </location>
</feature>
<accession>Q6KKF4</accession>
<keyword evidence="3" id="KW-1185">Reference proteome</keyword>
<dbReference type="EMBL" id="AE017334">
    <property type="protein sequence ID" value="AAT34474.1"/>
    <property type="molecule type" value="Genomic_DNA"/>
</dbReference>
<proteinExistence type="predicted"/>
<sequence>MKKEMEVTLKLDYKGCEAIVDEARKLNAENKELKAKLEAREKSIKNLSEWIIEMGTYADVDIQRDFSGVFDEHFIQEVATCLEDEILGSKFDLERQDKIIKAQEKMIKAQENLIEADKKVINTSSLAIMSLAKRLETKYNDEAGNVYLEAIK</sequence>
<dbReference type="AlphaFoldDB" id="A0A6L7HA38"/>
<dbReference type="PATRIC" id="fig|1392.230.peg.5259"/>
<accession>Q6HR35</accession>